<evidence type="ECO:0000313" key="2">
    <source>
        <dbReference type="EMBL" id="KAG5497693.1"/>
    </source>
</evidence>
<dbReference type="GeneID" id="94290032"/>
<accession>A0A836LF45</accession>
<dbReference type="AlphaFoldDB" id="A0A836LF45"/>
<dbReference type="EMBL" id="JAFJZO010000031">
    <property type="protein sequence ID" value="KAG5497693.1"/>
    <property type="molecule type" value="Genomic_DNA"/>
</dbReference>
<dbReference type="KEGG" id="phet:94290032"/>
<evidence type="ECO:0000313" key="3">
    <source>
        <dbReference type="Proteomes" id="UP000674318"/>
    </source>
</evidence>
<dbReference type="OrthoDB" id="258898at2759"/>
<reference evidence="2 3" key="1">
    <citation type="submission" date="2021-02" db="EMBL/GenBank/DDBJ databases">
        <title>Porcisia hertigi Genome sequencing and assembly.</title>
        <authorList>
            <person name="Almutairi H."/>
            <person name="Gatherer D."/>
        </authorList>
    </citation>
    <scope>NUCLEOTIDE SEQUENCE [LARGE SCALE GENOMIC DNA]</scope>
    <source>
        <strain evidence="2 3">C119</strain>
    </source>
</reference>
<protein>
    <submittedName>
        <fullName evidence="2">Uncharacterized protein</fullName>
    </submittedName>
</protein>
<evidence type="ECO:0000256" key="1">
    <source>
        <dbReference type="SAM" id="MobiDB-lite"/>
    </source>
</evidence>
<feature type="region of interest" description="Disordered" evidence="1">
    <location>
        <begin position="122"/>
        <end position="142"/>
    </location>
</feature>
<dbReference type="RefSeq" id="XP_067755161.1">
    <property type="nucleotide sequence ID" value="XM_067899955.1"/>
</dbReference>
<organism evidence="2 3">
    <name type="scientific">Porcisia hertigi</name>
    <dbReference type="NCBI Taxonomy" id="2761500"/>
    <lineage>
        <taxon>Eukaryota</taxon>
        <taxon>Discoba</taxon>
        <taxon>Euglenozoa</taxon>
        <taxon>Kinetoplastea</taxon>
        <taxon>Metakinetoplastina</taxon>
        <taxon>Trypanosomatida</taxon>
        <taxon>Trypanosomatidae</taxon>
        <taxon>Leishmaniinae</taxon>
        <taxon>Porcisia</taxon>
    </lineage>
</organism>
<name>A0A836LF45_9TRYP</name>
<comment type="caution">
    <text evidence="2">The sequence shown here is derived from an EMBL/GenBank/DDBJ whole genome shotgun (WGS) entry which is preliminary data.</text>
</comment>
<dbReference type="Proteomes" id="UP000674318">
    <property type="component" value="Unassembled WGS sequence"/>
</dbReference>
<gene>
    <name evidence="2" type="ORF">JKF63_03959</name>
</gene>
<sequence>MSKAVLFSVLKQGSLDRGSWTQRVLTIDTQSNTVTISRKGHPDYVLYHSIEVMHVQMWPRYRASEMAGRFNSLNAKLTLRVFGKPVSVPEISVGEVTAAAVAEMIRAPNVARSISVEASLNVGRPPGATVSQPQKRKPRSLVAASKTSDDLLDSWLVRFTSMESYELAVLLLCNMRNKVGKRKRLFGDHVLDDLEYVRRAWVEETQKIEPVSDVKSRERV</sequence>
<keyword evidence="3" id="KW-1185">Reference proteome</keyword>
<proteinExistence type="predicted"/>